<dbReference type="InterPro" id="IPR036754">
    <property type="entry name" value="YbaK/aa-tRNA-synt-asso_dom_sf"/>
</dbReference>
<dbReference type="InterPro" id="IPR007214">
    <property type="entry name" value="YbaK/aa-tRNA-synth-assoc-dom"/>
</dbReference>
<organism evidence="6 7">
    <name type="scientific">Candidatus Blautia pullistercoris</name>
    <dbReference type="NCBI Taxonomy" id="2838499"/>
    <lineage>
        <taxon>Bacteria</taxon>
        <taxon>Bacillati</taxon>
        <taxon>Bacillota</taxon>
        <taxon>Clostridia</taxon>
        <taxon>Lachnospirales</taxon>
        <taxon>Lachnospiraceae</taxon>
        <taxon>Blautia</taxon>
    </lineage>
</organism>
<dbReference type="NCBIfam" id="TIGR00011">
    <property type="entry name" value="YbaK_EbsC"/>
    <property type="match status" value="1"/>
</dbReference>
<dbReference type="EMBL" id="DXFG01000265">
    <property type="protein sequence ID" value="HIX38565.1"/>
    <property type="molecule type" value="Genomic_DNA"/>
</dbReference>
<dbReference type="EC" id="4.2.-.-" evidence="4"/>
<dbReference type="GO" id="GO:0002161">
    <property type="term" value="F:aminoacyl-tRNA deacylase activity"/>
    <property type="evidence" value="ECO:0007669"/>
    <property type="project" value="InterPro"/>
</dbReference>
<evidence type="ECO:0000259" key="5">
    <source>
        <dbReference type="Pfam" id="PF04073"/>
    </source>
</evidence>
<sequence length="172" mass="19261">MGKHKEKEIKTNAMRILEKNKIPYETIQYECEEFIDGLHTAEKTGAPVEQSFKTLVVQGKSKEYYVLVIPIAEEIDLKKAARVLNEKSIEMIHVKDITKVTGYVRGGCSPLGMKKQYPTVIHRSALEYNEIYVSGGRIGTTLKLKPEDLAKTVKAGFEDIIVCGTQVSKGQT</sequence>
<dbReference type="CDD" id="cd00002">
    <property type="entry name" value="YbaK_deacylase"/>
    <property type="match status" value="1"/>
</dbReference>
<feature type="domain" description="YbaK/aminoacyl-tRNA synthetase-associated" evidence="5">
    <location>
        <begin position="41"/>
        <end position="151"/>
    </location>
</feature>
<dbReference type="PIRSF" id="PIRSF006181">
    <property type="entry name" value="EbsC_YbaK"/>
    <property type="match status" value="1"/>
</dbReference>
<comment type="similarity">
    <text evidence="1 4">Belongs to the prolyl-tRNA editing family. YbaK/EbsC subfamily.</text>
</comment>
<name>A0A9D1VNF8_9FIRM</name>
<keyword evidence="3 4" id="KW-0456">Lyase</keyword>
<reference evidence="6" key="1">
    <citation type="journal article" date="2021" name="PeerJ">
        <title>Extensive microbial diversity within the chicken gut microbiome revealed by metagenomics and culture.</title>
        <authorList>
            <person name="Gilroy R."/>
            <person name="Ravi A."/>
            <person name="Getino M."/>
            <person name="Pursley I."/>
            <person name="Horton D.L."/>
            <person name="Alikhan N.F."/>
            <person name="Baker D."/>
            <person name="Gharbi K."/>
            <person name="Hall N."/>
            <person name="Watson M."/>
            <person name="Adriaenssens E.M."/>
            <person name="Foster-Nyarko E."/>
            <person name="Jarju S."/>
            <person name="Secka A."/>
            <person name="Antonio M."/>
            <person name="Oren A."/>
            <person name="Chaudhuri R.R."/>
            <person name="La Ragione R."/>
            <person name="Hildebrand F."/>
            <person name="Pallen M.J."/>
        </authorList>
    </citation>
    <scope>NUCLEOTIDE SEQUENCE</scope>
    <source>
        <strain evidence="6">ChiHjej12B11-1927</strain>
    </source>
</reference>
<comment type="caution">
    <text evidence="6">The sequence shown here is derived from an EMBL/GenBank/DDBJ whole genome shotgun (WGS) entry which is preliminary data.</text>
</comment>
<protein>
    <recommendedName>
        <fullName evidence="4">Cys-tRNA(Pro)/Cys-tRNA(Cys) deacylase</fullName>
        <ecNumber evidence="4">4.2.-.-</ecNumber>
    </recommendedName>
</protein>
<dbReference type="GO" id="GO:0006412">
    <property type="term" value="P:translation"/>
    <property type="evidence" value="ECO:0007669"/>
    <property type="project" value="UniProtKB-KW"/>
</dbReference>
<evidence type="ECO:0000256" key="2">
    <source>
        <dbReference type="ARBA" id="ARBA00022917"/>
    </source>
</evidence>
<dbReference type="PANTHER" id="PTHR30411">
    <property type="entry name" value="CYTOPLASMIC PROTEIN"/>
    <property type="match status" value="1"/>
</dbReference>
<evidence type="ECO:0000256" key="3">
    <source>
        <dbReference type="ARBA" id="ARBA00023239"/>
    </source>
</evidence>
<proteinExistence type="inferred from homology"/>
<evidence type="ECO:0000256" key="4">
    <source>
        <dbReference type="PIRNR" id="PIRNR006181"/>
    </source>
</evidence>
<dbReference type="AlphaFoldDB" id="A0A9D1VNF8"/>
<evidence type="ECO:0000313" key="6">
    <source>
        <dbReference type="EMBL" id="HIX38565.1"/>
    </source>
</evidence>
<reference evidence="6" key="2">
    <citation type="submission" date="2021-04" db="EMBL/GenBank/DDBJ databases">
        <authorList>
            <person name="Gilroy R."/>
        </authorList>
    </citation>
    <scope>NUCLEOTIDE SEQUENCE</scope>
    <source>
        <strain evidence="6">ChiHjej12B11-1927</strain>
    </source>
</reference>
<dbReference type="Proteomes" id="UP000824230">
    <property type="component" value="Unassembled WGS sequence"/>
</dbReference>
<accession>A0A9D1VNF8</accession>
<dbReference type="GO" id="GO:0016829">
    <property type="term" value="F:lyase activity"/>
    <property type="evidence" value="ECO:0007669"/>
    <property type="project" value="UniProtKB-KW"/>
</dbReference>
<dbReference type="SUPFAM" id="SSF55826">
    <property type="entry name" value="YbaK/ProRS associated domain"/>
    <property type="match status" value="1"/>
</dbReference>
<evidence type="ECO:0000313" key="7">
    <source>
        <dbReference type="Proteomes" id="UP000824230"/>
    </source>
</evidence>
<evidence type="ECO:0000256" key="1">
    <source>
        <dbReference type="ARBA" id="ARBA00009798"/>
    </source>
</evidence>
<gene>
    <name evidence="6" type="primary">ybaK</name>
    <name evidence="6" type="ORF">H9738_11975</name>
</gene>
<dbReference type="Pfam" id="PF04073">
    <property type="entry name" value="tRNA_edit"/>
    <property type="match status" value="1"/>
</dbReference>
<keyword evidence="2 4" id="KW-0648">Protein biosynthesis</keyword>
<dbReference type="Gene3D" id="3.90.960.10">
    <property type="entry name" value="YbaK/aminoacyl-tRNA synthetase-associated domain"/>
    <property type="match status" value="1"/>
</dbReference>
<dbReference type="PANTHER" id="PTHR30411:SF0">
    <property type="entry name" value="CYS-TRNA(PRO)_CYS-TRNA(CYS) DEACYLASE YBAK"/>
    <property type="match status" value="1"/>
</dbReference>
<dbReference type="InterPro" id="IPR004369">
    <property type="entry name" value="Prolyl-tRNA_editing_YbaK/EbsC"/>
</dbReference>